<keyword evidence="4 6" id="KW-1133">Transmembrane helix</keyword>
<keyword evidence="9" id="KW-1185">Reference proteome</keyword>
<feature type="transmembrane region" description="Helical" evidence="6">
    <location>
        <begin position="193"/>
        <end position="213"/>
    </location>
</feature>
<evidence type="ECO:0000256" key="6">
    <source>
        <dbReference type="SAM" id="Phobius"/>
    </source>
</evidence>
<keyword evidence="3 6" id="KW-0812">Transmembrane</keyword>
<evidence type="ECO:0000256" key="3">
    <source>
        <dbReference type="ARBA" id="ARBA00022692"/>
    </source>
</evidence>
<feature type="transmembrane region" description="Helical" evidence="6">
    <location>
        <begin position="136"/>
        <end position="156"/>
    </location>
</feature>
<proteinExistence type="inferred from homology"/>
<comment type="subcellular location">
    <subcellularLocation>
        <location evidence="1">Membrane</location>
        <topology evidence="1">Multi-pass membrane protein</topology>
    </subcellularLocation>
</comment>
<feature type="transmembrane region" description="Helical" evidence="6">
    <location>
        <begin position="258"/>
        <end position="277"/>
    </location>
</feature>
<dbReference type="PANTHER" id="PTHR32322:SF2">
    <property type="entry name" value="EAMA DOMAIN-CONTAINING PROTEIN"/>
    <property type="match status" value="1"/>
</dbReference>
<accession>A0ABS4DC39</accession>
<dbReference type="PANTHER" id="PTHR32322">
    <property type="entry name" value="INNER MEMBRANE TRANSPORTER"/>
    <property type="match status" value="1"/>
</dbReference>
<dbReference type="Proteomes" id="UP001193081">
    <property type="component" value="Unassembled WGS sequence"/>
</dbReference>
<feature type="transmembrane region" description="Helical" evidence="6">
    <location>
        <begin position="283"/>
        <end position="299"/>
    </location>
</feature>
<comment type="similarity">
    <text evidence="2">Belongs to the EamA transporter family.</text>
</comment>
<evidence type="ECO:0000256" key="4">
    <source>
        <dbReference type="ARBA" id="ARBA00022989"/>
    </source>
</evidence>
<dbReference type="RefSeq" id="WP_135479239.1">
    <property type="nucleotide sequence ID" value="NZ_SIJK02000027.1"/>
</dbReference>
<feature type="domain" description="EamA" evidence="7">
    <location>
        <begin position="19"/>
        <end position="151"/>
    </location>
</feature>
<evidence type="ECO:0000259" key="7">
    <source>
        <dbReference type="Pfam" id="PF00892"/>
    </source>
</evidence>
<name>A0ABS4DC39_9CHLR</name>
<dbReference type="EMBL" id="SIJK02000027">
    <property type="protein sequence ID" value="MBP1467006.1"/>
    <property type="molecule type" value="Genomic_DNA"/>
</dbReference>
<evidence type="ECO:0000313" key="8">
    <source>
        <dbReference type="EMBL" id="MBP1467006.1"/>
    </source>
</evidence>
<keyword evidence="5 6" id="KW-0472">Membrane</keyword>
<feature type="transmembrane region" description="Helical" evidence="6">
    <location>
        <begin position="162"/>
        <end position="181"/>
    </location>
</feature>
<feature type="transmembrane region" description="Helical" evidence="6">
    <location>
        <begin position="77"/>
        <end position="97"/>
    </location>
</feature>
<feature type="transmembrane region" description="Helical" evidence="6">
    <location>
        <begin position="109"/>
        <end position="129"/>
    </location>
</feature>
<dbReference type="InterPro" id="IPR050638">
    <property type="entry name" value="AA-Vitamin_Transporters"/>
</dbReference>
<dbReference type="InterPro" id="IPR037185">
    <property type="entry name" value="EmrE-like"/>
</dbReference>
<evidence type="ECO:0000256" key="2">
    <source>
        <dbReference type="ARBA" id="ARBA00007362"/>
    </source>
</evidence>
<evidence type="ECO:0000256" key="1">
    <source>
        <dbReference type="ARBA" id="ARBA00004141"/>
    </source>
</evidence>
<feature type="transmembrane region" description="Helical" evidence="6">
    <location>
        <begin position="225"/>
        <end position="246"/>
    </location>
</feature>
<sequence>MAVSTRVEQPVTRLGLPITDLTMLLVVLIWGINFTVVKIVLQEIPPLPFAALRFSGAAILLWLILRFREGPQSLPRGLLWKLTWVGIAGNTIYQVAFTYGLKLTTAANASLIIATTPALVAGFGALLGIERVRRIGVIGILLAISGVALILVAQGLQFRSESIVGDLLLIGCAIAWTIYTLGVRTLGGSLSPLAITTWTMVAGLPGLVLAALPDMLRTNWSTVSLNVWAGLAYSMVLGIVVAYVLWNNSVRVAGSNRTAIYGCAIPLVATLVAWPVLGETPTYLQGFGAILIVAGVLLSRR</sequence>
<dbReference type="InterPro" id="IPR000620">
    <property type="entry name" value="EamA_dom"/>
</dbReference>
<reference evidence="8 9" key="1">
    <citation type="submission" date="2021-03" db="EMBL/GenBank/DDBJ databases">
        <authorList>
            <person name="Grouzdev D.S."/>
        </authorList>
    </citation>
    <scope>NUCLEOTIDE SEQUENCE [LARGE SCALE GENOMIC DNA]</scope>
    <source>
        <strain evidence="8 9">M50-1</strain>
    </source>
</reference>
<feature type="transmembrane region" description="Helical" evidence="6">
    <location>
        <begin position="21"/>
        <end position="41"/>
    </location>
</feature>
<protein>
    <submittedName>
        <fullName evidence="8">EamA family transporter</fullName>
    </submittedName>
</protein>
<organism evidence="8 9">
    <name type="scientific">Candidatus Chloroploca mongolica</name>
    <dbReference type="NCBI Taxonomy" id="2528176"/>
    <lineage>
        <taxon>Bacteria</taxon>
        <taxon>Bacillati</taxon>
        <taxon>Chloroflexota</taxon>
        <taxon>Chloroflexia</taxon>
        <taxon>Chloroflexales</taxon>
        <taxon>Chloroflexineae</taxon>
        <taxon>Oscillochloridaceae</taxon>
        <taxon>Candidatus Chloroploca</taxon>
    </lineage>
</organism>
<evidence type="ECO:0000313" key="9">
    <source>
        <dbReference type="Proteomes" id="UP001193081"/>
    </source>
</evidence>
<dbReference type="SUPFAM" id="SSF103481">
    <property type="entry name" value="Multidrug resistance efflux transporter EmrE"/>
    <property type="match status" value="2"/>
</dbReference>
<feature type="transmembrane region" description="Helical" evidence="6">
    <location>
        <begin position="47"/>
        <end position="65"/>
    </location>
</feature>
<evidence type="ECO:0000256" key="5">
    <source>
        <dbReference type="ARBA" id="ARBA00023136"/>
    </source>
</evidence>
<feature type="domain" description="EamA" evidence="7">
    <location>
        <begin position="165"/>
        <end position="299"/>
    </location>
</feature>
<comment type="caution">
    <text evidence="8">The sequence shown here is derived from an EMBL/GenBank/DDBJ whole genome shotgun (WGS) entry which is preliminary data.</text>
</comment>
<dbReference type="Pfam" id="PF00892">
    <property type="entry name" value="EamA"/>
    <property type="match status" value="2"/>
</dbReference>
<gene>
    <name evidence="8" type="ORF">EYB53_014930</name>
</gene>